<protein>
    <submittedName>
        <fullName evidence="1">Uncharacterized protein</fullName>
    </submittedName>
</protein>
<accession>A0ABU6SCY5</accession>
<dbReference type="Proteomes" id="UP001341840">
    <property type="component" value="Unassembled WGS sequence"/>
</dbReference>
<comment type="caution">
    <text evidence="1">The sequence shown here is derived from an EMBL/GenBank/DDBJ whole genome shotgun (WGS) entry which is preliminary data.</text>
</comment>
<dbReference type="EMBL" id="JASCZI010060557">
    <property type="protein sequence ID" value="MED6133878.1"/>
    <property type="molecule type" value="Genomic_DNA"/>
</dbReference>
<organism evidence="1 2">
    <name type="scientific">Stylosanthes scabra</name>
    <dbReference type="NCBI Taxonomy" id="79078"/>
    <lineage>
        <taxon>Eukaryota</taxon>
        <taxon>Viridiplantae</taxon>
        <taxon>Streptophyta</taxon>
        <taxon>Embryophyta</taxon>
        <taxon>Tracheophyta</taxon>
        <taxon>Spermatophyta</taxon>
        <taxon>Magnoliopsida</taxon>
        <taxon>eudicotyledons</taxon>
        <taxon>Gunneridae</taxon>
        <taxon>Pentapetalae</taxon>
        <taxon>rosids</taxon>
        <taxon>fabids</taxon>
        <taxon>Fabales</taxon>
        <taxon>Fabaceae</taxon>
        <taxon>Papilionoideae</taxon>
        <taxon>50 kb inversion clade</taxon>
        <taxon>dalbergioids sensu lato</taxon>
        <taxon>Dalbergieae</taxon>
        <taxon>Pterocarpus clade</taxon>
        <taxon>Stylosanthes</taxon>
    </lineage>
</organism>
<name>A0ABU6SCY5_9FABA</name>
<gene>
    <name evidence="1" type="ORF">PIB30_032341</name>
</gene>
<evidence type="ECO:0000313" key="2">
    <source>
        <dbReference type="Proteomes" id="UP001341840"/>
    </source>
</evidence>
<reference evidence="1 2" key="1">
    <citation type="journal article" date="2023" name="Plants (Basel)">
        <title>Bridging the Gap: Combining Genomics and Transcriptomics Approaches to Understand Stylosanthes scabra, an Orphan Legume from the Brazilian Caatinga.</title>
        <authorList>
            <person name="Ferreira-Neto J.R.C."/>
            <person name="da Silva M.D."/>
            <person name="Binneck E."/>
            <person name="de Melo N.F."/>
            <person name="da Silva R.H."/>
            <person name="de Melo A.L.T.M."/>
            <person name="Pandolfi V."/>
            <person name="Bustamante F.O."/>
            <person name="Brasileiro-Vidal A.C."/>
            <person name="Benko-Iseppon A.M."/>
        </authorList>
    </citation>
    <scope>NUCLEOTIDE SEQUENCE [LARGE SCALE GENOMIC DNA]</scope>
    <source>
        <tissue evidence="1">Leaves</tissue>
    </source>
</reference>
<proteinExistence type="predicted"/>
<evidence type="ECO:0000313" key="1">
    <source>
        <dbReference type="EMBL" id="MED6133878.1"/>
    </source>
</evidence>
<keyword evidence="2" id="KW-1185">Reference proteome</keyword>
<sequence>MRACVTQGRINRATIGRGISIACAWQWTPRMLVPREVGFSMAPPEALVPFMREAGFSGPLEMRSLVYDDPVLSAFVERWWPDQWLSPPRVLLDISEIP</sequence>